<dbReference type="GO" id="GO:0000155">
    <property type="term" value="F:phosphorelay sensor kinase activity"/>
    <property type="evidence" value="ECO:0007669"/>
    <property type="project" value="TreeGrafter"/>
</dbReference>
<evidence type="ECO:0000313" key="6">
    <source>
        <dbReference type="Proteomes" id="UP001321047"/>
    </source>
</evidence>
<dbReference type="RefSeq" id="WP_342810271.1">
    <property type="nucleotide sequence ID" value="NZ_JAOPJZ010000026.1"/>
</dbReference>
<evidence type="ECO:0000256" key="2">
    <source>
        <dbReference type="PROSITE-ProRule" id="PRU00169"/>
    </source>
</evidence>
<dbReference type="PANTHER" id="PTHR43547:SF2">
    <property type="entry name" value="HYBRID SIGNAL TRANSDUCTION HISTIDINE KINASE C"/>
    <property type="match status" value="1"/>
</dbReference>
<name>A0AAP2ZC38_9EURY</name>
<feature type="modified residue" description="4-aspartylphosphate" evidence="2">
    <location>
        <position position="71"/>
    </location>
</feature>
<evidence type="ECO:0000256" key="1">
    <source>
        <dbReference type="ARBA" id="ARBA00022553"/>
    </source>
</evidence>
<dbReference type="SMART" id="SM00448">
    <property type="entry name" value="REC"/>
    <property type="match status" value="1"/>
</dbReference>
<dbReference type="CDD" id="cd00156">
    <property type="entry name" value="REC"/>
    <property type="match status" value="1"/>
</dbReference>
<keyword evidence="6" id="KW-1185">Reference proteome</keyword>
<keyword evidence="1 2" id="KW-0597">Phosphoprotein</keyword>
<dbReference type="Gene3D" id="3.40.50.2300">
    <property type="match status" value="1"/>
</dbReference>
<reference evidence="5 6" key="1">
    <citation type="submission" date="2022-09" db="EMBL/GenBank/DDBJ databases">
        <title>Enrichment on poylsaccharides allowed isolation of novel metabolic and taxonomic groups of Haloarchaea.</title>
        <authorList>
            <person name="Sorokin D.Y."/>
            <person name="Elcheninov A.G."/>
            <person name="Khizhniak T.V."/>
            <person name="Kolganova T.V."/>
            <person name="Kublanov I.V."/>
        </authorList>
    </citation>
    <scope>NUCLEOTIDE SEQUENCE [LARGE SCALE GENOMIC DNA]</scope>
    <source>
        <strain evidence="5 6">AArc-curdl1</strain>
    </source>
</reference>
<dbReference type="Proteomes" id="UP001321047">
    <property type="component" value="Unassembled WGS sequence"/>
</dbReference>
<dbReference type="InterPro" id="IPR036890">
    <property type="entry name" value="HATPase_C_sf"/>
</dbReference>
<sequence>MDTPAGVSLLLVEDNPDDARYVRRLLHEYQADVGLEDTEPLLDIEEVVHVDRLTTALEGAHTGGVDVILLDLMLPDSTGLETVEAMVEAAPATPVVVLTGQNDGNVGVEAIRRGAQDYLVKGSITGELIHRTVRYAIERAETHRQLRDRNDRLALLNRLIRTDIRTDVNMIVGWSDQLKGRFGGDEETIVDAILQAAHHGLELTDTAGELMDVIADDDGIASSPCDVTSVLERELEHLEREFDGELELSRDGLDTDEAVLVSGTPMLDSVFRHLLTNAATHTDRDRPRIAVGLEERPDTVSVTIADEGVGFSAAQRATLADPDRSPEDRIGMGVGLYLVTTVLDEIGGDLTLEENHPQGTVATVTLDRTTPLE</sequence>
<feature type="domain" description="Response regulatory" evidence="4">
    <location>
        <begin position="8"/>
        <end position="136"/>
    </location>
</feature>
<dbReference type="PROSITE" id="PS50110">
    <property type="entry name" value="RESPONSE_REGULATORY"/>
    <property type="match status" value="1"/>
</dbReference>
<dbReference type="Gene3D" id="3.30.565.10">
    <property type="entry name" value="Histidine kinase-like ATPase, C-terminal domain"/>
    <property type="match status" value="1"/>
</dbReference>
<dbReference type="EMBL" id="JAOPJZ010000026">
    <property type="protein sequence ID" value="MCU4753965.1"/>
    <property type="molecule type" value="Genomic_DNA"/>
</dbReference>
<dbReference type="PROSITE" id="PS50109">
    <property type="entry name" value="HIS_KIN"/>
    <property type="match status" value="1"/>
</dbReference>
<dbReference type="InterPro" id="IPR005467">
    <property type="entry name" value="His_kinase_dom"/>
</dbReference>
<feature type="domain" description="Histidine kinase" evidence="3">
    <location>
        <begin position="159"/>
        <end position="370"/>
    </location>
</feature>
<dbReference type="Pfam" id="PF00072">
    <property type="entry name" value="Response_reg"/>
    <property type="match status" value="1"/>
</dbReference>
<evidence type="ECO:0000259" key="3">
    <source>
        <dbReference type="PROSITE" id="PS50109"/>
    </source>
</evidence>
<dbReference type="SUPFAM" id="SSF52172">
    <property type="entry name" value="CheY-like"/>
    <property type="match status" value="1"/>
</dbReference>
<organism evidence="5 6">
    <name type="scientific">Natronosalvus hydrolyticus</name>
    <dbReference type="NCBI Taxonomy" id="2979988"/>
    <lineage>
        <taxon>Archaea</taxon>
        <taxon>Methanobacteriati</taxon>
        <taxon>Methanobacteriota</taxon>
        <taxon>Stenosarchaea group</taxon>
        <taxon>Halobacteria</taxon>
        <taxon>Halobacteriales</taxon>
        <taxon>Natrialbaceae</taxon>
        <taxon>Natronosalvus</taxon>
    </lineage>
</organism>
<keyword evidence="5" id="KW-0808">Transferase</keyword>
<protein>
    <submittedName>
        <fullName evidence="5">Hybrid sensor histidine kinase/response regulator</fullName>
    </submittedName>
</protein>
<gene>
    <name evidence="5" type="ORF">OB919_18610</name>
</gene>
<accession>A0AAP2ZC38</accession>
<dbReference type="InterPro" id="IPR001789">
    <property type="entry name" value="Sig_transdc_resp-reg_receiver"/>
</dbReference>
<comment type="caution">
    <text evidence="5">The sequence shown here is derived from an EMBL/GenBank/DDBJ whole genome shotgun (WGS) entry which is preliminary data.</text>
</comment>
<proteinExistence type="predicted"/>
<evidence type="ECO:0000313" key="5">
    <source>
        <dbReference type="EMBL" id="MCU4753965.1"/>
    </source>
</evidence>
<dbReference type="SMART" id="SM00387">
    <property type="entry name" value="HATPase_c"/>
    <property type="match status" value="1"/>
</dbReference>
<dbReference type="PANTHER" id="PTHR43547">
    <property type="entry name" value="TWO-COMPONENT HISTIDINE KINASE"/>
    <property type="match status" value="1"/>
</dbReference>
<dbReference type="Pfam" id="PF02518">
    <property type="entry name" value="HATPase_c"/>
    <property type="match status" value="1"/>
</dbReference>
<dbReference type="CDD" id="cd16936">
    <property type="entry name" value="HATPase_RsbW-like"/>
    <property type="match status" value="1"/>
</dbReference>
<dbReference type="InterPro" id="IPR003594">
    <property type="entry name" value="HATPase_dom"/>
</dbReference>
<dbReference type="SUPFAM" id="SSF55874">
    <property type="entry name" value="ATPase domain of HSP90 chaperone/DNA topoisomerase II/histidine kinase"/>
    <property type="match status" value="1"/>
</dbReference>
<keyword evidence="5" id="KW-0418">Kinase</keyword>
<evidence type="ECO:0000259" key="4">
    <source>
        <dbReference type="PROSITE" id="PS50110"/>
    </source>
</evidence>
<dbReference type="AlphaFoldDB" id="A0AAP2ZC38"/>
<dbReference type="InterPro" id="IPR011006">
    <property type="entry name" value="CheY-like_superfamily"/>
</dbReference>